<evidence type="ECO:0000313" key="3">
    <source>
        <dbReference type="Proteomes" id="UP000615796"/>
    </source>
</evidence>
<keyword evidence="3" id="KW-1185">Reference proteome</keyword>
<dbReference type="GO" id="GO:0004523">
    <property type="term" value="F:RNA-DNA hybrid ribonuclease activity"/>
    <property type="evidence" value="ECO:0007669"/>
    <property type="project" value="InterPro"/>
</dbReference>
<protein>
    <recommendedName>
        <fullName evidence="1">RNase H type-1 domain-containing protein</fullName>
    </recommendedName>
</protein>
<dbReference type="InterPro" id="IPR036397">
    <property type="entry name" value="RNaseH_sf"/>
</dbReference>
<evidence type="ECO:0000313" key="2">
    <source>
        <dbReference type="EMBL" id="MBC5851351.1"/>
    </source>
</evidence>
<sequence length="424" mass="48086">MKKEHKVPASEVMKNYRDSQKGINHTIEVHMKSIPYATENITIYTDGSAKGNVLSSDQKGFCGWAWMAKRASGEQGMRFGYRDNADNIEAELHAILNAVAAVEVPSGILIITDSQTSMYYLNSMDEILDATGEEQYERTGLTEFGISRELIDEHINVLSKIRETLQSNQMIESLKVKWVRSHVLDEYRGKNIYIDVEAEHHRELVNHLIGNSECDHWASKGTDKAIENAISYSLLKNSEGKHHTYDTSIGNPEKIINKNFSGSFHSRSYAIDYMIKRGLKRFNLDKVDEIIGSGSLDRLNKANKIWKKAKSVSKGIEYNPQDMDLRNQEKLLLKEYRSVLGLKTKKSVLLEGRKTPRMLASVLQWNNNVELVTKEVAQSNSASEKFPKQFGAFNAVSLSKVNVDVIKQKLENTSENKREPGLIR</sequence>
<reference evidence="2" key="1">
    <citation type="submission" date="2020-08" db="EMBL/GenBank/DDBJ databases">
        <title>Genome Sequencing and Pan-Genome Analysis of Migratory bird Vibrio Strains, Inner Mongolia.</title>
        <authorList>
            <person name="Zheng L."/>
        </authorList>
    </citation>
    <scope>NUCLEOTIDE SEQUENCE</scope>
    <source>
        <strain evidence="2">M13F</strain>
    </source>
</reference>
<dbReference type="Pfam" id="PF00075">
    <property type="entry name" value="RNase_H"/>
    <property type="match status" value="1"/>
</dbReference>
<comment type="caution">
    <text evidence="2">The sequence shown here is derived from an EMBL/GenBank/DDBJ whole genome shotgun (WGS) entry which is preliminary data.</text>
</comment>
<dbReference type="EMBL" id="JACRUP010000006">
    <property type="protein sequence ID" value="MBC5851351.1"/>
    <property type="molecule type" value="Genomic_DNA"/>
</dbReference>
<proteinExistence type="predicted"/>
<dbReference type="InterPro" id="IPR002156">
    <property type="entry name" value="RNaseH_domain"/>
</dbReference>
<organism evidence="2 3">
    <name type="scientific">Vibrio metschnikovii</name>
    <dbReference type="NCBI Taxonomy" id="28172"/>
    <lineage>
        <taxon>Bacteria</taxon>
        <taxon>Pseudomonadati</taxon>
        <taxon>Pseudomonadota</taxon>
        <taxon>Gammaproteobacteria</taxon>
        <taxon>Vibrionales</taxon>
        <taxon>Vibrionaceae</taxon>
        <taxon>Vibrio</taxon>
    </lineage>
</organism>
<accession>A0A9X0RAC8</accession>
<dbReference type="RefSeq" id="WP_187026155.1">
    <property type="nucleotide sequence ID" value="NZ_JACRUP010000006.1"/>
</dbReference>
<dbReference type="GO" id="GO:0003676">
    <property type="term" value="F:nucleic acid binding"/>
    <property type="evidence" value="ECO:0007669"/>
    <property type="project" value="InterPro"/>
</dbReference>
<feature type="domain" description="RNase H type-1" evidence="1">
    <location>
        <begin position="39"/>
        <end position="198"/>
    </location>
</feature>
<dbReference type="InterPro" id="IPR012337">
    <property type="entry name" value="RNaseH-like_sf"/>
</dbReference>
<dbReference type="Proteomes" id="UP000615796">
    <property type="component" value="Unassembled WGS sequence"/>
</dbReference>
<evidence type="ECO:0000259" key="1">
    <source>
        <dbReference type="Pfam" id="PF00075"/>
    </source>
</evidence>
<dbReference type="SUPFAM" id="SSF53098">
    <property type="entry name" value="Ribonuclease H-like"/>
    <property type="match status" value="1"/>
</dbReference>
<dbReference type="Gene3D" id="3.30.420.10">
    <property type="entry name" value="Ribonuclease H-like superfamily/Ribonuclease H"/>
    <property type="match status" value="1"/>
</dbReference>
<name>A0A9X0RAC8_VIBME</name>
<dbReference type="AlphaFoldDB" id="A0A9X0RAC8"/>
<gene>
    <name evidence="2" type="ORF">H8Q88_10440</name>
</gene>